<accession>A0A5C3Q0A4</accession>
<feature type="compositionally biased region" description="Low complexity" evidence="1">
    <location>
        <begin position="205"/>
        <end position="219"/>
    </location>
</feature>
<dbReference type="AlphaFoldDB" id="A0A5C3Q0A4"/>
<feature type="compositionally biased region" description="Polar residues" evidence="1">
    <location>
        <begin position="18"/>
        <end position="32"/>
    </location>
</feature>
<feature type="compositionally biased region" description="Low complexity" evidence="1">
    <location>
        <begin position="98"/>
        <end position="113"/>
    </location>
</feature>
<dbReference type="PANTHER" id="PTHR13621">
    <property type="entry name" value="PROLINE-RICH PROTEIN PRCC"/>
    <property type="match status" value="1"/>
</dbReference>
<gene>
    <name evidence="2" type="ORF">BDV98DRAFT_659693</name>
</gene>
<proteinExistence type="predicted"/>
<dbReference type="InterPro" id="IPR018800">
    <property type="entry name" value="PRCC"/>
</dbReference>
<name>A0A5C3Q0A4_9AGAR</name>
<dbReference type="PANTHER" id="PTHR13621:SF2">
    <property type="entry name" value="PROLINE-RICH PROTEIN PRCC"/>
    <property type="match status" value="1"/>
</dbReference>
<feature type="compositionally biased region" description="Basic and acidic residues" evidence="1">
    <location>
        <begin position="301"/>
        <end position="328"/>
    </location>
</feature>
<dbReference type="Pfam" id="PF10253">
    <property type="entry name" value="PRCC"/>
    <property type="match status" value="1"/>
</dbReference>
<feature type="region of interest" description="Disordered" evidence="1">
    <location>
        <begin position="290"/>
        <end position="335"/>
    </location>
</feature>
<dbReference type="OrthoDB" id="2555634at2759"/>
<dbReference type="GO" id="GO:0005634">
    <property type="term" value="C:nucleus"/>
    <property type="evidence" value="ECO:0007669"/>
    <property type="project" value="TreeGrafter"/>
</dbReference>
<evidence type="ECO:0000313" key="2">
    <source>
        <dbReference type="EMBL" id="TFK95555.1"/>
    </source>
</evidence>
<feature type="region of interest" description="Disordered" evidence="1">
    <location>
        <begin position="171"/>
        <end position="246"/>
    </location>
</feature>
<reference evidence="2 3" key="1">
    <citation type="journal article" date="2019" name="Nat. Ecol. Evol.">
        <title>Megaphylogeny resolves global patterns of mushroom evolution.</title>
        <authorList>
            <person name="Varga T."/>
            <person name="Krizsan K."/>
            <person name="Foldi C."/>
            <person name="Dima B."/>
            <person name="Sanchez-Garcia M."/>
            <person name="Sanchez-Ramirez S."/>
            <person name="Szollosi G.J."/>
            <person name="Szarkandi J.G."/>
            <person name="Papp V."/>
            <person name="Albert L."/>
            <person name="Andreopoulos W."/>
            <person name="Angelini C."/>
            <person name="Antonin V."/>
            <person name="Barry K.W."/>
            <person name="Bougher N.L."/>
            <person name="Buchanan P."/>
            <person name="Buyck B."/>
            <person name="Bense V."/>
            <person name="Catcheside P."/>
            <person name="Chovatia M."/>
            <person name="Cooper J."/>
            <person name="Damon W."/>
            <person name="Desjardin D."/>
            <person name="Finy P."/>
            <person name="Geml J."/>
            <person name="Haridas S."/>
            <person name="Hughes K."/>
            <person name="Justo A."/>
            <person name="Karasinski D."/>
            <person name="Kautmanova I."/>
            <person name="Kiss B."/>
            <person name="Kocsube S."/>
            <person name="Kotiranta H."/>
            <person name="LaButti K.M."/>
            <person name="Lechner B.E."/>
            <person name="Liimatainen K."/>
            <person name="Lipzen A."/>
            <person name="Lukacs Z."/>
            <person name="Mihaltcheva S."/>
            <person name="Morgado L.N."/>
            <person name="Niskanen T."/>
            <person name="Noordeloos M.E."/>
            <person name="Ohm R.A."/>
            <person name="Ortiz-Santana B."/>
            <person name="Ovrebo C."/>
            <person name="Racz N."/>
            <person name="Riley R."/>
            <person name="Savchenko A."/>
            <person name="Shiryaev A."/>
            <person name="Soop K."/>
            <person name="Spirin V."/>
            <person name="Szebenyi C."/>
            <person name="Tomsovsky M."/>
            <person name="Tulloss R.E."/>
            <person name="Uehling J."/>
            <person name="Grigoriev I.V."/>
            <person name="Vagvolgyi C."/>
            <person name="Papp T."/>
            <person name="Martin F.M."/>
            <person name="Miettinen O."/>
            <person name="Hibbett D.S."/>
            <person name="Nagy L.G."/>
        </authorList>
    </citation>
    <scope>NUCLEOTIDE SEQUENCE [LARGE SCALE GENOMIC DNA]</scope>
    <source>
        <strain evidence="2 3">CBS 309.79</strain>
    </source>
</reference>
<feature type="region of interest" description="Disordered" evidence="1">
    <location>
        <begin position="1"/>
        <end position="129"/>
    </location>
</feature>
<sequence>MLGVEGYGSDAGSDDEQQTQTTATLKPTSINVSTSKPPPASSSSKSFLPPPKSTSGTKRAPKKIAFGLPTITAPEDDSTSKDDLDDMQPPLKKPRLEAGSGKSSLLSSLPAPKNKASAVPKQPERVLGGGGGKAMIFSAAPSETGAVVEEAATDFAALPFLPASLGKGKANISLEDEGRPRKTAAPAPKPKVQSAPAVDFFSLGSSSSAPSSSSAASSSIGPKLKSSAPEVIAYRPPSPTPTDPYPGYYQLPSGDWAAHDPVYYSTYTLKWKKEYDSYVRALEQGKTRGFEDMDESTMGEVDAHAEMERAKEEVKAREERKDLTRDKGAPAMPKMKLTAAKQTGIARSRHQLSTLLNEAYTNREALEEKIAQGRRNRKEAGNKYGF</sequence>
<dbReference type="EMBL" id="ML178881">
    <property type="protein sequence ID" value="TFK95555.1"/>
    <property type="molecule type" value="Genomic_DNA"/>
</dbReference>
<evidence type="ECO:0000313" key="3">
    <source>
        <dbReference type="Proteomes" id="UP000305067"/>
    </source>
</evidence>
<keyword evidence="3" id="KW-1185">Reference proteome</keyword>
<dbReference type="STRING" id="1884261.A0A5C3Q0A4"/>
<evidence type="ECO:0000256" key="1">
    <source>
        <dbReference type="SAM" id="MobiDB-lite"/>
    </source>
</evidence>
<organism evidence="2 3">
    <name type="scientific">Pterulicium gracile</name>
    <dbReference type="NCBI Taxonomy" id="1884261"/>
    <lineage>
        <taxon>Eukaryota</taxon>
        <taxon>Fungi</taxon>
        <taxon>Dikarya</taxon>
        <taxon>Basidiomycota</taxon>
        <taxon>Agaricomycotina</taxon>
        <taxon>Agaricomycetes</taxon>
        <taxon>Agaricomycetidae</taxon>
        <taxon>Agaricales</taxon>
        <taxon>Pleurotineae</taxon>
        <taxon>Pterulaceae</taxon>
        <taxon>Pterulicium</taxon>
    </lineage>
</organism>
<protein>
    <submittedName>
        <fullName evidence="2">Mitotic checkpoint regulator, MAD2B-interacting-domain-containing protein</fullName>
    </submittedName>
</protein>
<dbReference type="Proteomes" id="UP000305067">
    <property type="component" value="Unassembled WGS sequence"/>
</dbReference>